<dbReference type="GO" id="GO:0000145">
    <property type="term" value="C:exocyst"/>
    <property type="evidence" value="ECO:0007669"/>
    <property type="project" value="InterPro"/>
</dbReference>
<comment type="similarity">
    <text evidence="1 3">Belongs to the EXO70 family.</text>
</comment>
<dbReference type="GO" id="GO:0006887">
    <property type="term" value="P:exocytosis"/>
    <property type="evidence" value="ECO:0007669"/>
    <property type="project" value="UniProtKB-KW"/>
</dbReference>
<comment type="function">
    <text evidence="3">Component of the exocyst complex.</text>
</comment>
<keyword evidence="2 3" id="KW-0813">Transport</keyword>
<feature type="domain" description="Exocyst complex subunit Exo70 C-terminal" evidence="5">
    <location>
        <begin position="224"/>
        <end position="553"/>
    </location>
</feature>
<dbReference type="PANTHER" id="PTHR12542">
    <property type="entry name" value="EXOCYST COMPLEX PROTEIN EXO70"/>
    <property type="match status" value="1"/>
</dbReference>
<accession>A0AAQ3TS15</accession>
<dbReference type="InterPro" id="IPR046364">
    <property type="entry name" value="Exo70_C"/>
</dbReference>
<keyword evidence="3" id="KW-0653">Protein transport</keyword>
<dbReference type="Gene3D" id="1.20.1280.170">
    <property type="entry name" value="Exocyst complex component Exo70"/>
    <property type="match status" value="1"/>
</dbReference>
<evidence type="ECO:0000313" key="6">
    <source>
        <dbReference type="EMBL" id="WVZ78408.1"/>
    </source>
</evidence>
<dbReference type="Pfam" id="PF03081">
    <property type="entry name" value="Exo70_C"/>
    <property type="match status" value="1"/>
</dbReference>
<sequence>MLLELELDRERTGEEDGTDHVVVDPEQQTKIASRMDQVTGSSCSGNGTAATTRCASRLSFVSIEETDNNKDTKFVEPINTKPRKEATTAAKEKMKQMVHEFSAASSSSSRCSVLERWFAEELGLERILHHLTGTTDGAGGSTASTGSREQLAHCSSDDARSWIRALDKIMQTIHSTSSLFPDHGLPGCICGEEEEEEDEDEEEEEPSSCRSTCLQVQQHPCGFQFARFTQETMSRMLFFVDFIAALDPRSIITRVSANGVPPAPYRKINILMRVRVALSRALPLIRLSFHSPPSAQVETIQDELTTLLSAKEQKVRHAIWTTLEDTRTCILMDSTPQEPSSDILKLTRSIMFHITFLLDNYSAVAAILSEAAILGNGKYVPETTRGARPFDSMLMEMAYSLQQKLLSISKSFPDQGLGFLFLLNNTNFMMQQLHSYFLNIAPLLIPAIKDKVEGYMDSYIQDSWAPMLSCLSNHPNTPLCFMTNYSPLSKFESELQKIYTTQRQWKVPHPELRKTLRKAITDKIVPGYKKYIEDNDVTTPKFTPQELQEMLQELFEG</sequence>
<evidence type="ECO:0000313" key="7">
    <source>
        <dbReference type="Proteomes" id="UP001341281"/>
    </source>
</evidence>
<evidence type="ECO:0000256" key="3">
    <source>
        <dbReference type="RuleBase" id="RU365026"/>
    </source>
</evidence>
<dbReference type="Proteomes" id="UP001341281">
    <property type="component" value="Chromosome 06"/>
</dbReference>
<evidence type="ECO:0000256" key="1">
    <source>
        <dbReference type="ARBA" id="ARBA00006756"/>
    </source>
</evidence>
<gene>
    <name evidence="6" type="ORF">U9M48_026121</name>
</gene>
<evidence type="ECO:0000256" key="4">
    <source>
        <dbReference type="SAM" id="MobiDB-lite"/>
    </source>
</evidence>
<feature type="region of interest" description="Disordered" evidence="4">
    <location>
        <begin position="1"/>
        <end position="20"/>
    </location>
</feature>
<dbReference type="GO" id="GO:0015031">
    <property type="term" value="P:protein transport"/>
    <property type="evidence" value="ECO:0007669"/>
    <property type="project" value="UniProtKB-KW"/>
</dbReference>
<dbReference type="InterPro" id="IPR016159">
    <property type="entry name" value="Cullin_repeat-like_dom_sf"/>
</dbReference>
<reference evidence="6 7" key="1">
    <citation type="submission" date="2024-02" db="EMBL/GenBank/DDBJ databases">
        <title>High-quality chromosome-scale genome assembly of Pensacola bahiagrass (Paspalum notatum Flugge var. saurae).</title>
        <authorList>
            <person name="Vega J.M."/>
            <person name="Podio M."/>
            <person name="Orjuela J."/>
            <person name="Siena L.A."/>
            <person name="Pessino S.C."/>
            <person name="Combes M.C."/>
            <person name="Mariac C."/>
            <person name="Albertini E."/>
            <person name="Pupilli F."/>
            <person name="Ortiz J.P.A."/>
            <person name="Leblanc O."/>
        </authorList>
    </citation>
    <scope>NUCLEOTIDE SEQUENCE [LARGE SCALE GENOMIC DNA]</scope>
    <source>
        <strain evidence="6">R1</strain>
        <tissue evidence="6">Leaf</tissue>
    </source>
</reference>
<dbReference type="PANTHER" id="PTHR12542:SF137">
    <property type="entry name" value="EXOCYST SUBUNIT EXO70 FAMILY PROTEIN"/>
    <property type="match status" value="1"/>
</dbReference>
<evidence type="ECO:0000259" key="5">
    <source>
        <dbReference type="Pfam" id="PF03081"/>
    </source>
</evidence>
<dbReference type="EMBL" id="CP144750">
    <property type="protein sequence ID" value="WVZ78408.1"/>
    <property type="molecule type" value="Genomic_DNA"/>
</dbReference>
<keyword evidence="7" id="KW-1185">Reference proteome</keyword>
<organism evidence="6 7">
    <name type="scientific">Paspalum notatum var. saurae</name>
    <dbReference type="NCBI Taxonomy" id="547442"/>
    <lineage>
        <taxon>Eukaryota</taxon>
        <taxon>Viridiplantae</taxon>
        <taxon>Streptophyta</taxon>
        <taxon>Embryophyta</taxon>
        <taxon>Tracheophyta</taxon>
        <taxon>Spermatophyta</taxon>
        <taxon>Magnoliopsida</taxon>
        <taxon>Liliopsida</taxon>
        <taxon>Poales</taxon>
        <taxon>Poaceae</taxon>
        <taxon>PACMAD clade</taxon>
        <taxon>Panicoideae</taxon>
        <taxon>Andropogonodae</taxon>
        <taxon>Paspaleae</taxon>
        <taxon>Paspalinae</taxon>
        <taxon>Paspalum</taxon>
    </lineage>
</organism>
<dbReference type="SUPFAM" id="SSF74788">
    <property type="entry name" value="Cullin repeat-like"/>
    <property type="match status" value="1"/>
</dbReference>
<proteinExistence type="inferred from homology"/>
<dbReference type="InterPro" id="IPR004140">
    <property type="entry name" value="Exo70"/>
</dbReference>
<dbReference type="GO" id="GO:0005546">
    <property type="term" value="F:phosphatidylinositol-4,5-bisphosphate binding"/>
    <property type="evidence" value="ECO:0007669"/>
    <property type="project" value="InterPro"/>
</dbReference>
<dbReference type="AlphaFoldDB" id="A0AAQ3TS15"/>
<name>A0AAQ3TS15_PASNO</name>
<keyword evidence="3" id="KW-0268">Exocytosis</keyword>
<protein>
    <recommendedName>
        <fullName evidence="3">Exocyst subunit Exo70 family protein</fullName>
    </recommendedName>
</protein>
<evidence type="ECO:0000256" key="2">
    <source>
        <dbReference type="ARBA" id="ARBA00022448"/>
    </source>
</evidence>